<dbReference type="Proteomes" id="UP000050360">
    <property type="component" value="Unassembled WGS sequence"/>
</dbReference>
<sequence>MRFLGAICPSSTSSKEEILEQNETDFDFEVGHETGTQETLEDVEQRLIDAGHDPEEVEELLYDPAPRHHKGKKKQRSHRSRTQHVRSPAYVYDPAPRKRKVTAKRTGKKGTLAKLKKFAIPGAAGLTFYGGYVKRAEELFTAGKITEKSVFKAIEYDFKNFNGTDAMNRVKSQAGEIIAPVAVGWGIKETKILGKYSGIAADLLTGFGIGVGAKAILDPPITNAGAAKNLITVKKPDCPGCKDQGPQMQMTAYNPYMPGGL</sequence>
<accession>A0A0N8KQI0</accession>
<reference evidence="2 3" key="1">
    <citation type="submission" date="2015-09" db="EMBL/GenBank/DDBJ databases">
        <title>A metagenomics-based metabolic model of nitrate-dependent anaerobic oxidation of methane by Methanoperedens-like archaea.</title>
        <authorList>
            <person name="Arshad A."/>
            <person name="Speth D.R."/>
            <person name="De Graaf R.M."/>
            <person name="Op Den Camp H.J."/>
            <person name="Jetten M.S."/>
            <person name="Welte C.U."/>
        </authorList>
    </citation>
    <scope>NUCLEOTIDE SEQUENCE [LARGE SCALE GENOMIC DNA]</scope>
</reference>
<evidence type="ECO:0000313" key="3">
    <source>
        <dbReference type="Proteomes" id="UP000050360"/>
    </source>
</evidence>
<feature type="compositionally biased region" description="Basic residues" evidence="1">
    <location>
        <begin position="67"/>
        <end position="84"/>
    </location>
</feature>
<comment type="caution">
    <text evidence="2">The sequence shown here is derived from an EMBL/GenBank/DDBJ whole genome shotgun (WGS) entry which is preliminary data.</text>
</comment>
<feature type="region of interest" description="Disordered" evidence="1">
    <location>
        <begin position="61"/>
        <end position="87"/>
    </location>
</feature>
<dbReference type="EMBL" id="LKCM01000258">
    <property type="protein sequence ID" value="KPQ42194.1"/>
    <property type="molecule type" value="Genomic_DNA"/>
</dbReference>
<name>A0A0N8KQI0_9EURY</name>
<evidence type="ECO:0000256" key="1">
    <source>
        <dbReference type="SAM" id="MobiDB-lite"/>
    </source>
</evidence>
<protein>
    <submittedName>
        <fullName evidence="2">Uncharacterized protein</fullName>
    </submittedName>
</protein>
<organism evidence="2 3">
    <name type="scientific">Candidatus Methanoperedens nitratireducens</name>
    <dbReference type="NCBI Taxonomy" id="1392998"/>
    <lineage>
        <taxon>Archaea</taxon>
        <taxon>Methanobacteriati</taxon>
        <taxon>Methanobacteriota</taxon>
        <taxon>Stenosarchaea group</taxon>
        <taxon>Methanomicrobia</taxon>
        <taxon>Methanosarcinales</taxon>
        <taxon>ANME-2 cluster</taxon>
        <taxon>Candidatus Methanoperedentaceae</taxon>
        <taxon>Candidatus Methanoperedens</taxon>
    </lineage>
</organism>
<gene>
    <name evidence="2" type="ORF">MPEBLZ_03244</name>
</gene>
<evidence type="ECO:0000313" key="2">
    <source>
        <dbReference type="EMBL" id="KPQ42194.1"/>
    </source>
</evidence>
<proteinExistence type="predicted"/>
<dbReference type="AlphaFoldDB" id="A0A0N8KQI0"/>